<keyword evidence="3" id="KW-0813">Transport</keyword>
<dbReference type="PANTHER" id="PTHR48020">
    <property type="entry name" value="PROTON MYO-INOSITOL COTRANSPORTER"/>
    <property type="match status" value="1"/>
</dbReference>
<dbReference type="OrthoDB" id="6339427at2759"/>
<dbReference type="InterPro" id="IPR020846">
    <property type="entry name" value="MFS_dom"/>
</dbReference>
<keyword evidence="6 9" id="KW-0472">Membrane</keyword>
<sequence>MAGPKKRAAAAAAGLRSEVEPLLLVHPRLEHGDGANSPSSVAFSFSGDESDTGTVASPRPLSRALHGGAGQQRHRRARSSVDVGTGVASREDPVPRQSAAGDREGAAVGANGGGRSVGWFVWLLTVSACVSGLLFGYDTGVISATLVSISTSLSHRALTALDKSLITSATALLGLLASPLSSILADRHGRRPVILLADMAFVLGALFQACAATVPQMIVGRAVVGAAVGMSSFATPLYIAELAPARHRGRLVTLNVLCITLGQVVAYVVGWVFAEYWDGPDGGVGGGYTEEAGSTTGWRWMVGLGAVPAVVQGVLLLCWMPETPRWLVKAGRVDDAADVILKTLGVSEGAEDDELDDKEEEARLSLAAIEEEVMAEAEERAKLSRQRAGGQAEGDSEDSYSVLLAGWRELFGVPKNRRALTIACLLQGLQQLCGFNSLMYFSATIFELLGFTIPTLTSLTVAATNFAFTVLALLLIDRIGRRRILLYSVPFMVAGLLLAAVGFRSVHLSSSPPPTSFSPSSAAADSPNFSTNAPQLILFSMMLFTASYALGLGNVPWMQSELFPLGVRSLGSGLATSTNWLANFVVGLTFLPLMESLSPSWTFALYAVVCACGWFAIWRVYPETAGLTLEEAAGLLDAGWGVR</sequence>
<name>A0A136JHF0_9PEZI</name>
<feature type="transmembrane region" description="Helical" evidence="9">
    <location>
        <begin position="453"/>
        <end position="475"/>
    </location>
</feature>
<evidence type="ECO:0000256" key="8">
    <source>
        <dbReference type="SAM" id="MobiDB-lite"/>
    </source>
</evidence>
<evidence type="ECO:0000256" key="9">
    <source>
        <dbReference type="SAM" id="Phobius"/>
    </source>
</evidence>
<dbReference type="SUPFAM" id="SSF103473">
    <property type="entry name" value="MFS general substrate transporter"/>
    <property type="match status" value="1"/>
</dbReference>
<feature type="transmembrane region" description="Helical" evidence="9">
    <location>
        <begin position="220"/>
        <end position="240"/>
    </location>
</feature>
<comment type="similarity">
    <text evidence="2">Belongs to the major facilitator superfamily. Sugar transporter (TC 2.A.1.1) family.</text>
</comment>
<dbReference type="PANTHER" id="PTHR48020:SF12">
    <property type="entry name" value="PROTON MYO-INOSITOL COTRANSPORTER"/>
    <property type="match status" value="1"/>
</dbReference>
<feature type="transmembrane region" description="Helical" evidence="9">
    <location>
        <begin position="119"/>
        <end position="137"/>
    </location>
</feature>
<dbReference type="Proteomes" id="UP000070501">
    <property type="component" value="Unassembled WGS sequence"/>
</dbReference>
<dbReference type="InterPro" id="IPR003663">
    <property type="entry name" value="Sugar/inositol_transpt"/>
</dbReference>
<feature type="transmembrane region" description="Helical" evidence="9">
    <location>
        <begin position="419"/>
        <end position="441"/>
    </location>
</feature>
<dbReference type="GO" id="GO:1904679">
    <property type="term" value="P:myo-inositol import across plasma membrane"/>
    <property type="evidence" value="ECO:0007669"/>
    <property type="project" value="TreeGrafter"/>
</dbReference>
<keyword evidence="5 9" id="KW-1133">Transmembrane helix</keyword>
<dbReference type="InterPro" id="IPR050814">
    <property type="entry name" value="Myo-inositol_Transporter"/>
</dbReference>
<evidence type="ECO:0000256" key="1">
    <source>
        <dbReference type="ARBA" id="ARBA00004141"/>
    </source>
</evidence>
<feature type="transmembrane region" description="Helical" evidence="9">
    <location>
        <begin position="298"/>
        <end position="319"/>
    </location>
</feature>
<keyword evidence="4 9" id="KW-0812">Transmembrane</keyword>
<keyword evidence="12" id="KW-1185">Reference proteome</keyword>
<evidence type="ECO:0000256" key="7">
    <source>
        <dbReference type="ARBA" id="ARBA00049119"/>
    </source>
</evidence>
<evidence type="ECO:0000313" key="11">
    <source>
        <dbReference type="EMBL" id="KXJ96592.1"/>
    </source>
</evidence>
<dbReference type="InterPro" id="IPR005828">
    <property type="entry name" value="MFS_sugar_transport-like"/>
</dbReference>
<evidence type="ECO:0000313" key="12">
    <source>
        <dbReference type="Proteomes" id="UP000070501"/>
    </source>
</evidence>
<protein>
    <submittedName>
        <fullName evidence="11">And other transporter-domain-containing protein</fullName>
    </submittedName>
</protein>
<dbReference type="GO" id="GO:0005366">
    <property type="term" value="F:myo-inositol:proton symporter activity"/>
    <property type="evidence" value="ECO:0007669"/>
    <property type="project" value="TreeGrafter"/>
</dbReference>
<comment type="subcellular location">
    <subcellularLocation>
        <location evidence="1">Membrane</location>
        <topology evidence="1">Multi-pass membrane protein</topology>
    </subcellularLocation>
</comment>
<dbReference type="InParanoid" id="A0A136JHF0"/>
<dbReference type="AlphaFoldDB" id="A0A136JHF0"/>
<evidence type="ECO:0000256" key="3">
    <source>
        <dbReference type="ARBA" id="ARBA00022448"/>
    </source>
</evidence>
<proteinExistence type="inferred from homology"/>
<dbReference type="PROSITE" id="PS50850">
    <property type="entry name" value="MFS"/>
    <property type="match status" value="1"/>
</dbReference>
<feature type="domain" description="Major facilitator superfamily (MFS) profile" evidence="10">
    <location>
        <begin position="124"/>
        <end position="625"/>
    </location>
</feature>
<dbReference type="PRINTS" id="PR00171">
    <property type="entry name" value="SUGRTRNSPORT"/>
</dbReference>
<dbReference type="PROSITE" id="PS00217">
    <property type="entry name" value="SUGAR_TRANSPORT_2"/>
    <property type="match status" value="1"/>
</dbReference>
<dbReference type="GO" id="GO:0016020">
    <property type="term" value="C:membrane"/>
    <property type="evidence" value="ECO:0007669"/>
    <property type="project" value="UniProtKB-SubCell"/>
</dbReference>
<gene>
    <name evidence="11" type="ORF">Micbo1qcDRAFT_229454</name>
</gene>
<reference evidence="12" key="1">
    <citation type="submission" date="2016-02" db="EMBL/GenBank/DDBJ databases">
        <title>Draft genome sequence of Microdochium bolleyi, a fungal endophyte of beachgrass.</title>
        <authorList>
            <consortium name="DOE Joint Genome Institute"/>
            <person name="David A.S."/>
            <person name="May G."/>
            <person name="Haridas S."/>
            <person name="Lim J."/>
            <person name="Wang M."/>
            <person name="Labutti K."/>
            <person name="Lipzen A."/>
            <person name="Barry K."/>
            <person name="Grigoriev I.V."/>
        </authorList>
    </citation>
    <scope>NUCLEOTIDE SEQUENCE [LARGE SCALE GENOMIC DNA]</scope>
    <source>
        <strain evidence="12">J235TASD1</strain>
    </source>
</reference>
<dbReference type="FunFam" id="1.20.1250.20:FF:000073">
    <property type="entry name" value="MFS myo-inositol transporter, putative"/>
    <property type="match status" value="1"/>
</dbReference>
<evidence type="ECO:0000256" key="2">
    <source>
        <dbReference type="ARBA" id="ARBA00010992"/>
    </source>
</evidence>
<feature type="transmembrane region" description="Helical" evidence="9">
    <location>
        <begin position="603"/>
        <end position="621"/>
    </location>
</feature>
<dbReference type="InterPro" id="IPR005829">
    <property type="entry name" value="Sugar_transporter_CS"/>
</dbReference>
<evidence type="ECO:0000256" key="6">
    <source>
        <dbReference type="ARBA" id="ARBA00023136"/>
    </source>
</evidence>
<dbReference type="Gene3D" id="1.20.1250.20">
    <property type="entry name" value="MFS general substrate transporter like domains"/>
    <property type="match status" value="1"/>
</dbReference>
<dbReference type="PROSITE" id="PS00216">
    <property type="entry name" value="SUGAR_TRANSPORT_1"/>
    <property type="match status" value="1"/>
</dbReference>
<evidence type="ECO:0000256" key="5">
    <source>
        <dbReference type="ARBA" id="ARBA00022989"/>
    </source>
</evidence>
<feature type="transmembrane region" description="Helical" evidence="9">
    <location>
        <begin position="536"/>
        <end position="557"/>
    </location>
</feature>
<evidence type="ECO:0000256" key="4">
    <source>
        <dbReference type="ARBA" id="ARBA00022692"/>
    </source>
</evidence>
<accession>A0A136JHF0</accession>
<organism evidence="11 12">
    <name type="scientific">Microdochium bolleyi</name>
    <dbReference type="NCBI Taxonomy" id="196109"/>
    <lineage>
        <taxon>Eukaryota</taxon>
        <taxon>Fungi</taxon>
        <taxon>Dikarya</taxon>
        <taxon>Ascomycota</taxon>
        <taxon>Pezizomycotina</taxon>
        <taxon>Sordariomycetes</taxon>
        <taxon>Xylariomycetidae</taxon>
        <taxon>Xylariales</taxon>
        <taxon>Microdochiaceae</taxon>
        <taxon>Microdochium</taxon>
    </lineage>
</organism>
<evidence type="ECO:0000259" key="10">
    <source>
        <dbReference type="PROSITE" id="PS50850"/>
    </source>
</evidence>
<comment type="catalytic activity">
    <reaction evidence="7">
        <text>myo-inositol(out) + H(+)(out) = myo-inositol(in) + H(+)(in)</text>
        <dbReference type="Rhea" id="RHEA:60364"/>
        <dbReference type="ChEBI" id="CHEBI:15378"/>
        <dbReference type="ChEBI" id="CHEBI:17268"/>
    </reaction>
</comment>
<dbReference type="InterPro" id="IPR036259">
    <property type="entry name" value="MFS_trans_sf"/>
</dbReference>
<feature type="transmembrane region" description="Helical" evidence="9">
    <location>
        <begin position="165"/>
        <end position="185"/>
    </location>
</feature>
<feature type="transmembrane region" description="Helical" evidence="9">
    <location>
        <begin position="484"/>
        <end position="503"/>
    </location>
</feature>
<dbReference type="EMBL" id="KQ964245">
    <property type="protein sequence ID" value="KXJ96592.1"/>
    <property type="molecule type" value="Genomic_DNA"/>
</dbReference>
<feature type="transmembrane region" description="Helical" evidence="9">
    <location>
        <begin position="192"/>
        <end position="214"/>
    </location>
</feature>
<feature type="transmembrane region" description="Helical" evidence="9">
    <location>
        <begin position="252"/>
        <end position="274"/>
    </location>
</feature>
<dbReference type="Pfam" id="PF00083">
    <property type="entry name" value="Sugar_tr"/>
    <property type="match status" value="1"/>
</dbReference>
<feature type="transmembrane region" description="Helical" evidence="9">
    <location>
        <begin position="569"/>
        <end position="591"/>
    </location>
</feature>
<feature type="region of interest" description="Disordered" evidence="8">
    <location>
        <begin position="29"/>
        <end position="107"/>
    </location>
</feature>